<reference evidence="2 3" key="1">
    <citation type="submission" date="2023-07" db="EMBL/GenBank/DDBJ databases">
        <title>Genomic Encyclopedia of Type Strains, Phase IV (KMG-IV): sequencing the most valuable type-strain genomes for metagenomic binning, comparative biology and taxonomic classification.</title>
        <authorList>
            <person name="Goeker M."/>
        </authorList>
    </citation>
    <scope>NUCLEOTIDE SEQUENCE [LARGE SCALE GENOMIC DNA]</scope>
    <source>
        <strain evidence="2 3">DSM 1111</strain>
    </source>
</reference>
<evidence type="ECO:0000256" key="1">
    <source>
        <dbReference type="SAM" id="Phobius"/>
    </source>
</evidence>
<name>A0ABU0G5F9_9HYPH</name>
<evidence type="ECO:0008006" key="4">
    <source>
        <dbReference type="Google" id="ProtNLM"/>
    </source>
</evidence>
<gene>
    <name evidence="2" type="ORF">J2045_001372</name>
</gene>
<keyword evidence="3" id="KW-1185">Reference proteome</keyword>
<dbReference type="Proteomes" id="UP001238496">
    <property type="component" value="Unassembled WGS sequence"/>
</dbReference>
<protein>
    <recommendedName>
        <fullName evidence="4">NADH dehydrogenase subunit 4</fullName>
    </recommendedName>
</protein>
<comment type="caution">
    <text evidence="2">The sequence shown here is derived from an EMBL/GenBank/DDBJ whole genome shotgun (WGS) entry which is preliminary data.</text>
</comment>
<organism evidence="2 3">
    <name type="scientific">Peteryoungia aggregata LMG 23059</name>
    <dbReference type="NCBI Taxonomy" id="1368425"/>
    <lineage>
        <taxon>Bacteria</taxon>
        <taxon>Pseudomonadati</taxon>
        <taxon>Pseudomonadota</taxon>
        <taxon>Alphaproteobacteria</taxon>
        <taxon>Hyphomicrobiales</taxon>
        <taxon>Rhizobiaceae</taxon>
        <taxon>Peteryoungia</taxon>
    </lineage>
</organism>
<evidence type="ECO:0000313" key="3">
    <source>
        <dbReference type="Proteomes" id="UP001238496"/>
    </source>
</evidence>
<keyword evidence="1" id="KW-0812">Transmembrane</keyword>
<evidence type="ECO:0000313" key="2">
    <source>
        <dbReference type="EMBL" id="MDQ0420353.1"/>
    </source>
</evidence>
<proteinExistence type="predicted"/>
<dbReference type="EMBL" id="JAUSUW010000003">
    <property type="protein sequence ID" value="MDQ0420353.1"/>
    <property type="molecule type" value="Genomic_DNA"/>
</dbReference>
<keyword evidence="1" id="KW-0472">Membrane</keyword>
<dbReference type="RefSeq" id="WP_307370846.1">
    <property type="nucleotide sequence ID" value="NZ_JAUSUW010000003.1"/>
</dbReference>
<keyword evidence="1" id="KW-1133">Transmembrane helix</keyword>
<feature type="transmembrane region" description="Helical" evidence="1">
    <location>
        <begin position="6"/>
        <end position="30"/>
    </location>
</feature>
<sequence>MSQLLLLWPIWARTALLAPIMVLTIVYGIAPAIHKHFAWLILRHPRLLA</sequence>
<accession>A0ABU0G5F9</accession>